<feature type="chain" id="PRO_5036938388" description="FlgD Ig-like domain-containing protein" evidence="1">
    <location>
        <begin position="31"/>
        <end position="311"/>
    </location>
</feature>
<evidence type="ECO:0000313" key="2">
    <source>
        <dbReference type="EMBL" id="MCA9758733.1"/>
    </source>
</evidence>
<dbReference type="EMBL" id="JAGQHS010000205">
    <property type="protein sequence ID" value="MCA9758733.1"/>
    <property type="molecule type" value="Genomic_DNA"/>
</dbReference>
<dbReference type="Gene3D" id="2.60.40.4070">
    <property type="match status" value="1"/>
</dbReference>
<proteinExistence type="predicted"/>
<gene>
    <name evidence="2" type="ORF">KDA27_23270</name>
</gene>
<dbReference type="AlphaFoldDB" id="A0A956NJ39"/>
<reference evidence="2" key="1">
    <citation type="submission" date="2020-04" db="EMBL/GenBank/DDBJ databases">
        <authorList>
            <person name="Zhang T."/>
        </authorList>
    </citation>
    <scope>NUCLEOTIDE SEQUENCE</scope>
    <source>
        <strain evidence="2">HKST-UBA02</strain>
    </source>
</reference>
<reference evidence="2" key="2">
    <citation type="journal article" date="2021" name="Microbiome">
        <title>Successional dynamics and alternative stable states in a saline activated sludge microbial community over 9 years.</title>
        <authorList>
            <person name="Wang Y."/>
            <person name="Ye J."/>
            <person name="Ju F."/>
            <person name="Liu L."/>
            <person name="Boyd J.A."/>
            <person name="Deng Y."/>
            <person name="Parks D.H."/>
            <person name="Jiang X."/>
            <person name="Yin X."/>
            <person name="Woodcroft B.J."/>
            <person name="Tyson G.W."/>
            <person name="Hugenholtz P."/>
            <person name="Polz M.F."/>
            <person name="Zhang T."/>
        </authorList>
    </citation>
    <scope>NUCLEOTIDE SEQUENCE</scope>
    <source>
        <strain evidence="2">HKST-UBA02</strain>
    </source>
</reference>
<comment type="caution">
    <text evidence="2">The sequence shown here is derived from an EMBL/GenBank/DDBJ whole genome shotgun (WGS) entry which is preliminary data.</text>
</comment>
<sequence length="311" mass="33740">MRIVSVAVTLSVGQLSLGLLASAFFTPSEAATTPISLERIVSARSETQVTAQDERVIAEDFVIMTELGDLTDDRQSSLSEGQSNTWNYASQESFLSPEVFSVRGSVEGFSHNDEELLICQSSPVTRVIYDFEVDTVTPYRFTGVLDGTGGGSVVFRFDQLFVGENVFLEFTQSGSIPIDFAGELEPGRYLLRLEVSAYISPGTDQTGAFGIQGVFGSTTDVIDPAFDLGLTASISPNPIRDSAWISLGRLGENARSLSIVDPSGRAVRSHFLDGAERLFWDRRDDRGRVVPAGVYFVTVDGTTRGRAVVIH</sequence>
<accession>A0A956NJ39</accession>
<organism evidence="2 3">
    <name type="scientific">Eiseniibacteriota bacterium</name>
    <dbReference type="NCBI Taxonomy" id="2212470"/>
    <lineage>
        <taxon>Bacteria</taxon>
        <taxon>Candidatus Eiseniibacteriota</taxon>
    </lineage>
</organism>
<evidence type="ECO:0000256" key="1">
    <source>
        <dbReference type="SAM" id="SignalP"/>
    </source>
</evidence>
<feature type="signal peptide" evidence="1">
    <location>
        <begin position="1"/>
        <end position="30"/>
    </location>
</feature>
<name>A0A956NJ39_UNCEI</name>
<protein>
    <recommendedName>
        <fullName evidence="4">FlgD Ig-like domain-containing protein</fullName>
    </recommendedName>
</protein>
<dbReference type="Proteomes" id="UP000739538">
    <property type="component" value="Unassembled WGS sequence"/>
</dbReference>
<evidence type="ECO:0000313" key="3">
    <source>
        <dbReference type="Proteomes" id="UP000739538"/>
    </source>
</evidence>
<keyword evidence="1" id="KW-0732">Signal</keyword>
<evidence type="ECO:0008006" key="4">
    <source>
        <dbReference type="Google" id="ProtNLM"/>
    </source>
</evidence>